<accession>A0A1W1EKV5</accession>
<gene>
    <name evidence="1" type="ORF">MNB_SV-15-1089</name>
</gene>
<sequence>MGMPKENKWILSAPYSDKTLMRNYLAYSKTREVNKDKYYAVRSRFVEVLRYMEGKYNYEGVYILMERIKRDKNRINIKKVKRNKITGGYILKLDKDIPQNISLEYSENKMFYYVYPKPNKITNSQKLYISQYLKDFQYALYSDDFNLTTSPNYYGKWIDIDSFIIHFLSREYFFDTDIWQFSEYIHKDENQKLFLSAVWDFNYGMGNDNYHFKGNYSLFGYKQYFIGEPYNIASWIKRLMSDSRFHNRVKEKWISLRKGIWSDREMISYIHKIENKLKEPAKRNFQKWDNVLGNFVWPNRQTCKDKDGNSIYCKTFEDAIEYDLIDWLINRGRWIDNNL</sequence>
<evidence type="ECO:0000313" key="1">
    <source>
        <dbReference type="EMBL" id="SHO81511.1"/>
    </source>
</evidence>
<protein>
    <submittedName>
        <fullName evidence="1">Uncharacterized protein</fullName>
    </submittedName>
</protein>
<dbReference type="AlphaFoldDB" id="A0A1W1EKV5"/>
<dbReference type="InterPro" id="IPR014867">
    <property type="entry name" value="Spore_coat_CotH_CotH2/3/7"/>
</dbReference>
<dbReference type="EMBL" id="FRYL01000041">
    <property type="protein sequence ID" value="SHO81511.1"/>
    <property type="molecule type" value="Genomic_DNA"/>
</dbReference>
<proteinExistence type="predicted"/>
<reference evidence="1" key="1">
    <citation type="submission" date="2016-10" db="EMBL/GenBank/DDBJ databases">
        <authorList>
            <person name="de Groot N.N."/>
        </authorList>
    </citation>
    <scope>NUCLEOTIDE SEQUENCE</scope>
</reference>
<name>A0A1W1EKV5_9ZZZZ</name>
<dbReference type="Pfam" id="PF08757">
    <property type="entry name" value="CotH"/>
    <property type="match status" value="1"/>
</dbReference>
<organism evidence="1">
    <name type="scientific">hydrothermal vent metagenome</name>
    <dbReference type="NCBI Taxonomy" id="652676"/>
    <lineage>
        <taxon>unclassified sequences</taxon>
        <taxon>metagenomes</taxon>
        <taxon>ecological metagenomes</taxon>
    </lineage>
</organism>